<evidence type="ECO:0000256" key="19">
    <source>
        <dbReference type="SAM" id="Phobius"/>
    </source>
</evidence>
<evidence type="ECO:0000256" key="1">
    <source>
        <dbReference type="ARBA" id="ARBA00004448"/>
    </source>
</evidence>
<dbReference type="PROSITE" id="PS50999">
    <property type="entry name" value="COX2_TM"/>
    <property type="match status" value="1"/>
</dbReference>
<dbReference type="Gene3D" id="1.10.287.90">
    <property type="match status" value="1"/>
</dbReference>
<keyword evidence="13 19" id="KW-1133">Transmembrane helix</keyword>
<dbReference type="InterPro" id="IPR036257">
    <property type="entry name" value="Cyt_c_oxidase_su2_TM_sf"/>
</dbReference>
<dbReference type="GO" id="GO:0004129">
    <property type="term" value="F:cytochrome-c oxidase activity"/>
    <property type="evidence" value="ECO:0007669"/>
    <property type="project" value="UniProtKB-EC"/>
</dbReference>
<dbReference type="SUPFAM" id="SSF49503">
    <property type="entry name" value="Cupredoxins"/>
    <property type="match status" value="1"/>
</dbReference>
<evidence type="ECO:0000259" key="20">
    <source>
        <dbReference type="PROSITE" id="PS50857"/>
    </source>
</evidence>
<organism evidence="22">
    <name type="scientific">Falcolipeurus suturalis</name>
    <dbReference type="NCBI Taxonomy" id="2839002"/>
    <lineage>
        <taxon>Eukaryota</taxon>
        <taxon>Metazoa</taxon>
        <taxon>Ecdysozoa</taxon>
        <taxon>Arthropoda</taxon>
        <taxon>Hexapoda</taxon>
        <taxon>Insecta</taxon>
        <taxon>Pterygota</taxon>
        <taxon>Neoptera</taxon>
        <taxon>Paraneoptera</taxon>
        <taxon>Psocodea</taxon>
        <taxon>Troctomorpha</taxon>
        <taxon>Phthiraptera</taxon>
        <taxon>Ischnocera</taxon>
        <taxon>Philopteridae</taxon>
        <taxon>Falcolipeurus</taxon>
    </lineage>
</organism>
<comment type="similarity">
    <text evidence="2 18">Belongs to the cytochrome c oxidase subunit 2 family.</text>
</comment>
<sequence>MMMHNIFFQDSWSPIMEHISIFHNHIMIVLIMIISLVFYLFTMIFLFPCSYRLFFESEQLEMIWTVVPGIILSVTAIPSLHILYLSDELLDPMLTVKSVGHQWFWSYDYGDFEGIEFDSYMISDQDLNLGNFRLLEVDNNLVLPMNSEVRLIITSSDVIHSWTVPSLGLKVDAIPGRLNQLCLLSNRVGLVYGQCSEICGALHSFMPICLEFVTDNVFMNWILKN</sequence>
<dbReference type="Pfam" id="PF02790">
    <property type="entry name" value="COX2_TM"/>
    <property type="match status" value="1"/>
</dbReference>
<keyword evidence="12 18" id="KW-0249">Electron transport</keyword>
<dbReference type="FunFam" id="2.60.40.420:FF:000001">
    <property type="entry name" value="Cytochrome c oxidase subunit 2"/>
    <property type="match status" value="1"/>
</dbReference>
<evidence type="ECO:0000256" key="7">
    <source>
        <dbReference type="ARBA" id="ARBA00022692"/>
    </source>
</evidence>
<protein>
    <recommendedName>
        <fullName evidence="4 18">Cytochrome c oxidase subunit 2</fullName>
    </recommendedName>
</protein>
<evidence type="ECO:0000256" key="12">
    <source>
        <dbReference type="ARBA" id="ARBA00022982"/>
    </source>
</evidence>
<keyword evidence="11" id="KW-1278">Translocase</keyword>
<evidence type="ECO:0000259" key="21">
    <source>
        <dbReference type="PROSITE" id="PS50999"/>
    </source>
</evidence>
<gene>
    <name evidence="22" type="primary">cox2</name>
</gene>
<dbReference type="GO" id="GO:0005507">
    <property type="term" value="F:copper ion binding"/>
    <property type="evidence" value="ECO:0007669"/>
    <property type="project" value="InterPro"/>
</dbReference>
<evidence type="ECO:0000256" key="13">
    <source>
        <dbReference type="ARBA" id="ARBA00022989"/>
    </source>
</evidence>
<evidence type="ECO:0000256" key="17">
    <source>
        <dbReference type="ARBA" id="ARBA00049512"/>
    </source>
</evidence>
<dbReference type="SUPFAM" id="SSF81464">
    <property type="entry name" value="Cytochrome c oxidase subunit II-like, transmembrane region"/>
    <property type="match status" value="1"/>
</dbReference>
<dbReference type="InterPro" id="IPR011759">
    <property type="entry name" value="Cyt_c_oxidase_su2_TM_dom"/>
</dbReference>
<keyword evidence="15 18" id="KW-0496">Mitochondrion</keyword>
<dbReference type="InterPro" id="IPR001505">
    <property type="entry name" value="Copper_CuA"/>
</dbReference>
<comment type="subunit">
    <text evidence="3">Component of the cytochrome c oxidase (complex IV, CIV), a multisubunit enzyme composed of a catalytic core of 3 subunits and several supernumerary subunits. The complex exists as a monomer or a dimer and forms supercomplexes (SCs) in the inner mitochondrial membrane with ubiquinol-cytochrome c oxidoreductase (cytochrome b-c1 complex, complex III, CIII).</text>
</comment>
<dbReference type="CDD" id="cd13912">
    <property type="entry name" value="CcO_II_C"/>
    <property type="match status" value="1"/>
</dbReference>
<proteinExistence type="inferred from homology"/>
<feature type="domain" description="Cytochrome oxidase subunit II transmembrane region profile" evidence="21">
    <location>
        <begin position="1"/>
        <end position="90"/>
    </location>
</feature>
<dbReference type="Pfam" id="PF00116">
    <property type="entry name" value="COX2"/>
    <property type="match status" value="1"/>
</dbReference>
<dbReference type="PRINTS" id="PR01166">
    <property type="entry name" value="CYCOXIDASEII"/>
</dbReference>
<feature type="transmembrane region" description="Helical" evidence="19">
    <location>
        <begin position="21"/>
        <end position="47"/>
    </location>
</feature>
<dbReference type="InterPro" id="IPR034210">
    <property type="entry name" value="CcO_II_C"/>
</dbReference>
<keyword evidence="8 18" id="KW-0479">Metal-binding</keyword>
<evidence type="ECO:0000256" key="18">
    <source>
        <dbReference type="RuleBase" id="RU000457"/>
    </source>
</evidence>
<comment type="cofactor">
    <cofactor evidence="18">
        <name>Cu cation</name>
        <dbReference type="ChEBI" id="CHEBI:23378"/>
    </cofactor>
    <text evidence="18">Binds a copper A center.</text>
</comment>
<dbReference type="InterPro" id="IPR045187">
    <property type="entry name" value="CcO_II"/>
</dbReference>
<keyword evidence="14 18" id="KW-0186">Copper</keyword>
<accession>A0A8F8YVA9</accession>
<comment type="subcellular location">
    <subcellularLocation>
        <location evidence="1 18">Mitochondrion inner membrane</location>
        <topology evidence="1 18">Multi-pass membrane protein</topology>
    </subcellularLocation>
</comment>
<evidence type="ECO:0000256" key="10">
    <source>
        <dbReference type="ARBA" id="ARBA00022842"/>
    </source>
</evidence>
<evidence type="ECO:0000256" key="2">
    <source>
        <dbReference type="ARBA" id="ARBA00007866"/>
    </source>
</evidence>
<feature type="domain" description="Cytochrome oxidase subunit II copper A binding" evidence="20">
    <location>
        <begin position="91"/>
        <end position="224"/>
    </location>
</feature>
<keyword evidence="5 18" id="KW-0813">Transport</keyword>
<geneLocation type="mitochondrion" evidence="22"/>
<dbReference type="PROSITE" id="PS00078">
    <property type="entry name" value="COX2"/>
    <property type="match status" value="1"/>
</dbReference>
<keyword evidence="6 18" id="KW-0679">Respiratory chain</keyword>
<evidence type="ECO:0000256" key="11">
    <source>
        <dbReference type="ARBA" id="ARBA00022967"/>
    </source>
</evidence>
<dbReference type="EMBL" id="MW696813">
    <property type="protein sequence ID" value="QYC96596.1"/>
    <property type="molecule type" value="Genomic_DNA"/>
</dbReference>
<keyword evidence="9 18" id="KW-0999">Mitochondrion inner membrane</keyword>
<evidence type="ECO:0000256" key="5">
    <source>
        <dbReference type="ARBA" id="ARBA00022448"/>
    </source>
</evidence>
<dbReference type="GO" id="GO:0042773">
    <property type="term" value="P:ATP synthesis coupled electron transport"/>
    <property type="evidence" value="ECO:0007669"/>
    <property type="project" value="TreeGrafter"/>
</dbReference>
<dbReference type="AlphaFoldDB" id="A0A8F8YVA9"/>
<evidence type="ECO:0000313" key="22">
    <source>
        <dbReference type="EMBL" id="QYC96596.1"/>
    </source>
</evidence>
<dbReference type="GO" id="GO:0005743">
    <property type="term" value="C:mitochondrial inner membrane"/>
    <property type="evidence" value="ECO:0007669"/>
    <property type="project" value="UniProtKB-SubCell"/>
</dbReference>
<feature type="transmembrane region" description="Helical" evidence="19">
    <location>
        <begin position="62"/>
        <end position="85"/>
    </location>
</feature>
<comment type="catalytic activity">
    <reaction evidence="17">
        <text>4 Fe(II)-[cytochrome c] + O2 + 8 H(+)(in) = 4 Fe(III)-[cytochrome c] + 2 H2O + 4 H(+)(out)</text>
        <dbReference type="Rhea" id="RHEA:11436"/>
        <dbReference type="Rhea" id="RHEA-COMP:10350"/>
        <dbReference type="Rhea" id="RHEA-COMP:14399"/>
        <dbReference type="ChEBI" id="CHEBI:15377"/>
        <dbReference type="ChEBI" id="CHEBI:15378"/>
        <dbReference type="ChEBI" id="CHEBI:15379"/>
        <dbReference type="ChEBI" id="CHEBI:29033"/>
        <dbReference type="ChEBI" id="CHEBI:29034"/>
        <dbReference type="EC" id="7.1.1.9"/>
    </reaction>
    <physiologicalReaction direction="left-to-right" evidence="17">
        <dbReference type="Rhea" id="RHEA:11437"/>
    </physiologicalReaction>
</comment>
<evidence type="ECO:0000256" key="6">
    <source>
        <dbReference type="ARBA" id="ARBA00022660"/>
    </source>
</evidence>
<keyword evidence="16 18" id="KW-0472">Membrane</keyword>
<evidence type="ECO:0000256" key="15">
    <source>
        <dbReference type="ARBA" id="ARBA00023128"/>
    </source>
</evidence>
<dbReference type="InterPro" id="IPR002429">
    <property type="entry name" value="CcO_II-like_C"/>
</dbReference>
<keyword evidence="10" id="KW-0460">Magnesium</keyword>
<keyword evidence="7 18" id="KW-0812">Transmembrane</keyword>
<reference evidence="22" key="1">
    <citation type="journal article" date="2021" name="Parasit. Vectors">
        <title>Highly rearranged mitochondrial genome in Falcolipeurus lice (Phthiraptera: Philopteridae) from endangered eagles.</title>
        <authorList>
            <person name="Nie Y."/>
            <person name="Fu Y.T."/>
            <person name="Zhang Y."/>
            <person name="Deng Y.P."/>
            <person name="Wang W."/>
            <person name="Tu Y."/>
            <person name="Liu G.H."/>
        </authorList>
    </citation>
    <scope>NUCLEOTIDE SEQUENCE</scope>
</reference>
<evidence type="ECO:0000256" key="3">
    <source>
        <dbReference type="ARBA" id="ARBA00011164"/>
    </source>
</evidence>
<dbReference type="PROSITE" id="PS50857">
    <property type="entry name" value="COX2_CUA"/>
    <property type="match status" value="1"/>
</dbReference>
<dbReference type="PANTHER" id="PTHR22888:SF9">
    <property type="entry name" value="CYTOCHROME C OXIDASE SUBUNIT 2"/>
    <property type="match status" value="1"/>
</dbReference>
<evidence type="ECO:0000256" key="4">
    <source>
        <dbReference type="ARBA" id="ARBA00015946"/>
    </source>
</evidence>
<dbReference type="InterPro" id="IPR008972">
    <property type="entry name" value="Cupredoxin"/>
</dbReference>
<name>A0A8F8YVA9_9NEOP</name>
<comment type="function">
    <text evidence="18">Component of the cytochrome c oxidase, the last enzyme in the mitochondrial electron transport chain which drives oxidative phosphorylation. The respiratory chain contains 3 multisubunit complexes succinate dehydrogenase (complex II, CII), ubiquinol-cytochrome c oxidoreductase (cytochrome b-c1 complex, complex III, CIII) and cytochrome c oxidase (complex IV, CIV), that cooperate to transfer electrons derived from NADH and succinate to molecular oxygen, creating an electrochemical gradient over the inner membrane that drives transmembrane transport and the ATP synthase. Cytochrome c oxidase is the component of the respiratory chain that catalyzes the reduction of oxygen to water. Electrons originating from reduced cytochrome c in the intermembrane space (IMS) are transferred via the dinuclear copper A center (CU(A)) of subunit 2 and heme A of subunit 1 to the active site in subunit 1, a binuclear center (BNC) formed by heme A3 and copper B (CU(B)). The BNC reduces molecular oxygen to 2 water molecules using 4 electrons from cytochrome c in the IMS and 4 protons from the mitochondrial matrix.</text>
</comment>
<evidence type="ECO:0000256" key="8">
    <source>
        <dbReference type="ARBA" id="ARBA00022723"/>
    </source>
</evidence>
<dbReference type="Gene3D" id="2.60.40.420">
    <property type="entry name" value="Cupredoxins - blue copper proteins"/>
    <property type="match status" value="1"/>
</dbReference>
<evidence type="ECO:0000256" key="14">
    <source>
        <dbReference type="ARBA" id="ARBA00023008"/>
    </source>
</evidence>
<evidence type="ECO:0000256" key="9">
    <source>
        <dbReference type="ARBA" id="ARBA00022792"/>
    </source>
</evidence>
<dbReference type="PANTHER" id="PTHR22888">
    <property type="entry name" value="CYTOCHROME C OXIDASE, SUBUNIT II"/>
    <property type="match status" value="1"/>
</dbReference>
<evidence type="ECO:0000256" key="16">
    <source>
        <dbReference type="ARBA" id="ARBA00023136"/>
    </source>
</evidence>